<accession>A0AAJ5X600</accession>
<evidence type="ECO:0000313" key="2">
    <source>
        <dbReference type="EMBL" id="WEK47083.1"/>
    </source>
</evidence>
<dbReference type="AlphaFoldDB" id="A0AAJ5X600"/>
<evidence type="ECO:0008006" key="4">
    <source>
        <dbReference type="Google" id="ProtNLM"/>
    </source>
</evidence>
<feature type="region of interest" description="Disordered" evidence="1">
    <location>
        <begin position="40"/>
        <end position="62"/>
    </location>
</feature>
<reference evidence="2" key="1">
    <citation type="submission" date="2023-03" db="EMBL/GenBank/DDBJ databases">
        <title>Andean soil-derived lignocellulolytic bacterial consortium as a source of novel taxa and putative plastic-active enzymes.</title>
        <authorList>
            <person name="Diaz-Garcia L."/>
            <person name="Chuvochina M."/>
            <person name="Feuerriegel G."/>
            <person name="Bunk B."/>
            <person name="Sproer C."/>
            <person name="Streit W.R."/>
            <person name="Rodriguez L.M."/>
            <person name="Overmann J."/>
            <person name="Jimenez D.J."/>
        </authorList>
    </citation>
    <scope>NUCLEOTIDE SEQUENCE</scope>
    <source>
        <strain evidence="2">MAG 26</strain>
    </source>
</reference>
<sequence>MNSHIDSSADDAQEEQLTLRNLHKGLAQLAEELARAVQMSAARDAEDHAKGDNSGELPSPIQAISPRDYFEALLRQCRARDRYFGSDLVGEPAWDIMLELMIARVDAREMKIGELGAAAHAPGIDIRRYVDTLAEAKLIELYQDADPRGDFYLALSSEAARRMAELYRARPRS</sequence>
<organism evidence="2 3">
    <name type="scientific">Candidatus Andeanibacterium colombiense</name>
    <dbReference type="NCBI Taxonomy" id="3121345"/>
    <lineage>
        <taxon>Bacteria</taxon>
        <taxon>Pseudomonadati</taxon>
        <taxon>Pseudomonadota</taxon>
        <taxon>Alphaproteobacteria</taxon>
        <taxon>Sphingomonadales</taxon>
        <taxon>Sphingomonadaceae</taxon>
        <taxon>Candidatus Andeanibacterium</taxon>
    </lineage>
</organism>
<proteinExistence type="predicted"/>
<feature type="compositionally biased region" description="Basic and acidic residues" evidence="1">
    <location>
        <begin position="43"/>
        <end position="53"/>
    </location>
</feature>
<protein>
    <recommendedName>
        <fullName evidence="4">MarR family transcriptional regulator</fullName>
    </recommendedName>
</protein>
<evidence type="ECO:0000256" key="1">
    <source>
        <dbReference type="SAM" id="MobiDB-lite"/>
    </source>
</evidence>
<name>A0AAJ5X600_9SPHN</name>
<evidence type="ECO:0000313" key="3">
    <source>
        <dbReference type="Proteomes" id="UP001218362"/>
    </source>
</evidence>
<dbReference type="EMBL" id="CP119316">
    <property type="protein sequence ID" value="WEK47083.1"/>
    <property type="molecule type" value="Genomic_DNA"/>
</dbReference>
<gene>
    <name evidence="2" type="ORF">P0Y56_02010</name>
</gene>
<dbReference type="Proteomes" id="UP001218362">
    <property type="component" value="Chromosome"/>
</dbReference>
<dbReference type="KEGG" id="acob:P0Y56_02010"/>